<proteinExistence type="predicted"/>
<accession>A0A7J7CTB4</accession>
<dbReference type="SUPFAM" id="SSF48264">
    <property type="entry name" value="Cytochrome P450"/>
    <property type="match status" value="1"/>
</dbReference>
<protein>
    <submittedName>
        <fullName evidence="8">Putative cytochrome P450</fullName>
    </submittedName>
</protein>
<feature type="binding site" description="axial binding residue" evidence="7">
    <location>
        <position position="264"/>
    </location>
    <ligand>
        <name>heme</name>
        <dbReference type="ChEBI" id="CHEBI:30413"/>
    </ligand>
    <ligandPart>
        <name>Fe</name>
        <dbReference type="ChEBI" id="CHEBI:18248"/>
    </ligandPart>
</feature>
<dbReference type="PANTHER" id="PTHR24298">
    <property type="entry name" value="FLAVONOID 3'-MONOOXYGENASE-RELATED"/>
    <property type="match status" value="1"/>
</dbReference>
<comment type="caution">
    <text evidence="8">The sequence shown here is derived from an EMBL/GenBank/DDBJ whole genome shotgun (WGS) entry which is preliminary data.</text>
</comment>
<evidence type="ECO:0000256" key="4">
    <source>
        <dbReference type="ARBA" id="ARBA00022723"/>
    </source>
</evidence>
<evidence type="ECO:0000313" key="8">
    <source>
        <dbReference type="EMBL" id="KAF5737333.1"/>
    </source>
</evidence>
<keyword evidence="4 7" id="KW-0479">Metal-binding</keyword>
<gene>
    <name evidence="8" type="ORF">HS088_TW13G00212</name>
</gene>
<evidence type="ECO:0000256" key="1">
    <source>
        <dbReference type="ARBA" id="ARBA00001971"/>
    </source>
</evidence>
<dbReference type="GO" id="GO:0016709">
    <property type="term" value="F:oxidoreductase activity, acting on paired donors, with incorporation or reduction of molecular oxygen, NAD(P)H as one donor, and incorporation of one atom of oxygen"/>
    <property type="evidence" value="ECO:0007669"/>
    <property type="project" value="TreeGrafter"/>
</dbReference>
<dbReference type="InterPro" id="IPR036396">
    <property type="entry name" value="Cyt_P450_sf"/>
</dbReference>
<dbReference type="Proteomes" id="UP000593562">
    <property type="component" value="Unassembled WGS sequence"/>
</dbReference>
<evidence type="ECO:0000256" key="5">
    <source>
        <dbReference type="ARBA" id="ARBA00022989"/>
    </source>
</evidence>
<dbReference type="InterPro" id="IPR001128">
    <property type="entry name" value="Cyt_P450"/>
</dbReference>
<dbReference type="InterPro" id="IPR002401">
    <property type="entry name" value="Cyt_P450_E_grp-I"/>
</dbReference>
<comment type="cofactor">
    <cofactor evidence="1 7">
        <name>heme</name>
        <dbReference type="ChEBI" id="CHEBI:30413"/>
    </cofactor>
</comment>
<dbReference type="GO" id="GO:0016020">
    <property type="term" value="C:membrane"/>
    <property type="evidence" value="ECO:0007669"/>
    <property type="project" value="UniProtKB-SubCell"/>
</dbReference>
<dbReference type="AlphaFoldDB" id="A0A7J7CTB4"/>
<evidence type="ECO:0000256" key="6">
    <source>
        <dbReference type="ARBA" id="ARBA00023136"/>
    </source>
</evidence>
<dbReference type="InterPro" id="IPR051103">
    <property type="entry name" value="Plant_metabolite_P450s"/>
</dbReference>
<organism evidence="8 9">
    <name type="scientific">Tripterygium wilfordii</name>
    <name type="common">Thunder God vine</name>
    <dbReference type="NCBI Taxonomy" id="458696"/>
    <lineage>
        <taxon>Eukaryota</taxon>
        <taxon>Viridiplantae</taxon>
        <taxon>Streptophyta</taxon>
        <taxon>Embryophyta</taxon>
        <taxon>Tracheophyta</taxon>
        <taxon>Spermatophyta</taxon>
        <taxon>Magnoliopsida</taxon>
        <taxon>eudicotyledons</taxon>
        <taxon>Gunneridae</taxon>
        <taxon>Pentapetalae</taxon>
        <taxon>rosids</taxon>
        <taxon>fabids</taxon>
        <taxon>Celastrales</taxon>
        <taxon>Celastraceae</taxon>
        <taxon>Tripterygium</taxon>
    </lineage>
</organism>
<keyword evidence="6" id="KW-0472">Membrane</keyword>
<dbReference type="PRINTS" id="PR00463">
    <property type="entry name" value="EP450I"/>
</dbReference>
<dbReference type="GO" id="GO:0005506">
    <property type="term" value="F:iron ion binding"/>
    <property type="evidence" value="ECO:0007669"/>
    <property type="project" value="InterPro"/>
</dbReference>
<keyword evidence="5" id="KW-1133">Transmembrane helix</keyword>
<keyword evidence="9" id="KW-1185">Reference proteome</keyword>
<dbReference type="Gene3D" id="1.10.630.10">
    <property type="entry name" value="Cytochrome P450"/>
    <property type="match status" value="1"/>
</dbReference>
<dbReference type="PANTHER" id="PTHR24298:SF204">
    <property type="entry name" value="CYTOCHROME P450, FAMILY 712, SUBFAMILY A, POLYPEPTIDE 1"/>
    <property type="match status" value="1"/>
</dbReference>
<name>A0A7J7CTB4_TRIWF</name>
<dbReference type="Pfam" id="PF00067">
    <property type="entry name" value="p450"/>
    <property type="match status" value="1"/>
</dbReference>
<sequence>MALSTTCSEKVNEAEEVREIVHKCMTLAGRLLTYGDVLGPLKVFDFTGTTKKLFGALNKYDQLVERIIKEHEDKAKKGFQEDRKDLLDILLETYADPTAEVKLSRKNIKSFLLDLFFAATDTSSAAMQWAMGELINNPEAFKKLRDEIHAVVGPKRLVKESDVQNLPYLQAVIKETLRLHPSAPLIIRECSEDCRVNGFMVNAKTRVLIKVFALMRDPECYTDPDEFMPERFLESSDEKIGEHQMEYKGQNFGYLLYGSGRRGCPGASLAMLVMHAAVGSLVQCFDWKVKDGDKVDLSIGSGFAAEMARPLVCYPIEHFSPL</sequence>
<comment type="subcellular location">
    <subcellularLocation>
        <location evidence="2">Membrane</location>
        <topology evidence="2">Single-pass membrane protein</topology>
    </subcellularLocation>
</comment>
<evidence type="ECO:0000256" key="7">
    <source>
        <dbReference type="PIRSR" id="PIRSR602401-1"/>
    </source>
</evidence>
<dbReference type="GO" id="GO:0020037">
    <property type="term" value="F:heme binding"/>
    <property type="evidence" value="ECO:0007669"/>
    <property type="project" value="InterPro"/>
</dbReference>
<evidence type="ECO:0000313" key="9">
    <source>
        <dbReference type="Proteomes" id="UP000593562"/>
    </source>
</evidence>
<keyword evidence="7" id="KW-0349">Heme</keyword>
<reference evidence="8 9" key="1">
    <citation type="journal article" date="2020" name="Nat. Commun.">
        <title>Genome of Tripterygium wilfordii and identification of cytochrome P450 involved in triptolide biosynthesis.</title>
        <authorList>
            <person name="Tu L."/>
            <person name="Su P."/>
            <person name="Zhang Z."/>
            <person name="Gao L."/>
            <person name="Wang J."/>
            <person name="Hu T."/>
            <person name="Zhou J."/>
            <person name="Zhang Y."/>
            <person name="Zhao Y."/>
            <person name="Liu Y."/>
            <person name="Song Y."/>
            <person name="Tong Y."/>
            <person name="Lu Y."/>
            <person name="Yang J."/>
            <person name="Xu C."/>
            <person name="Jia M."/>
            <person name="Peters R.J."/>
            <person name="Huang L."/>
            <person name="Gao W."/>
        </authorList>
    </citation>
    <scope>NUCLEOTIDE SEQUENCE [LARGE SCALE GENOMIC DNA]</scope>
    <source>
        <strain evidence="9">cv. XIE 37</strain>
        <tissue evidence="8">Leaf</tissue>
    </source>
</reference>
<evidence type="ECO:0000256" key="2">
    <source>
        <dbReference type="ARBA" id="ARBA00004167"/>
    </source>
</evidence>
<dbReference type="EMBL" id="JAAARO010000013">
    <property type="protein sequence ID" value="KAF5737333.1"/>
    <property type="molecule type" value="Genomic_DNA"/>
</dbReference>
<keyword evidence="3" id="KW-0812">Transmembrane</keyword>
<keyword evidence="7" id="KW-0408">Iron</keyword>
<evidence type="ECO:0000256" key="3">
    <source>
        <dbReference type="ARBA" id="ARBA00022692"/>
    </source>
</evidence>
<dbReference type="PRINTS" id="PR00385">
    <property type="entry name" value="P450"/>
</dbReference>
<dbReference type="InParanoid" id="A0A7J7CTB4"/>